<protein>
    <recommendedName>
        <fullName evidence="3">Antirepressor protein C-terminal domain-containing protein</fullName>
    </recommendedName>
</protein>
<dbReference type="RefSeq" id="WP_188716031.1">
    <property type="nucleotide sequence ID" value="NZ_BMIV01000012.1"/>
</dbReference>
<keyword evidence="2" id="KW-1185">Reference proteome</keyword>
<dbReference type="Pfam" id="PF20132">
    <property type="entry name" value="DUF6522"/>
    <property type="match status" value="1"/>
</dbReference>
<proteinExistence type="predicted"/>
<evidence type="ECO:0000313" key="1">
    <source>
        <dbReference type="EMBL" id="GGF75198.1"/>
    </source>
</evidence>
<sequence>MDLGSKIKVGFDQGRPVIEAAEIARLLELDVPDFQDLMRSGSIKSTIEQGEGDDAGKFRLTFQSPRWRVRLTCKDDGEVMTLTRVRLTAPPSAA</sequence>
<name>A0ABQ1VKN5_9RHOB</name>
<gene>
    <name evidence="1" type="ORF">GCM10011402_29860</name>
</gene>
<reference evidence="2" key="1">
    <citation type="journal article" date="2019" name="Int. J. Syst. Evol. Microbiol.">
        <title>The Global Catalogue of Microorganisms (GCM) 10K type strain sequencing project: providing services to taxonomists for standard genome sequencing and annotation.</title>
        <authorList>
            <consortium name="The Broad Institute Genomics Platform"/>
            <consortium name="The Broad Institute Genome Sequencing Center for Infectious Disease"/>
            <person name="Wu L."/>
            <person name="Ma J."/>
        </authorList>
    </citation>
    <scope>NUCLEOTIDE SEQUENCE [LARGE SCALE GENOMIC DNA]</scope>
    <source>
        <strain evidence="2">CGMCC 1.15419</strain>
    </source>
</reference>
<evidence type="ECO:0008006" key="3">
    <source>
        <dbReference type="Google" id="ProtNLM"/>
    </source>
</evidence>
<accession>A0ABQ1VKN5</accession>
<organism evidence="1 2">
    <name type="scientific">Paracoccus acridae</name>
    <dbReference type="NCBI Taxonomy" id="1795310"/>
    <lineage>
        <taxon>Bacteria</taxon>
        <taxon>Pseudomonadati</taxon>
        <taxon>Pseudomonadota</taxon>
        <taxon>Alphaproteobacteria</taxon>
        <taxon>Rhodobacterales</taxon>
        <taxon>Paracoccaceae</taxon>
        <taxon>Paracoccus</taxon>
    </lineage>
</organism>
<dbReference type="InterPro" id="IPR045389">
    <property type="entry name" value="DUF6522"/>
</dbReference>
<dbReference type="Proteomes" id="UP000640509">
    <property type="component" value="Unassembled WGS sequence"/>
</dbReference>
<dbReference type="EMBL" id="BMIV01000012">
    <property type="protein sequence ID" value="GGF75198.1"/>
    <property type="molecule type" value="Genomic_DNA"/>
</dbReference>
<evidence type="ECO:0000313" key="2">
    <source>
        <dbReference type="Proteomes" id="UP000640509"/>
    </source>
</evidence>
<comment type="caution">
    <text evidence="1">The sequence shown here is derived from an EMBL/GenBank/DDBJ whole genome shotgun (WGS) entry which is preliminary data.</text>
</comment>